<dbReference type="OrthoDB" id="9786141at2"/>
<feature type="domain" description="Nudix hydrolase" evidence="1">
    <location>
        <begin position="20"/>
        <end position="167"/>
    </location>
</feature>
<dbReference type="PROSITE" id="PS51462">
    <property type="entry name" value="NUDIX"/>
    <property type="match status" value="1"/>
</dbReference>
<sequence length="242" mass="27267">MSEQNAPDVTLSAGKGFLPGLALDAVVFGFHEGQLKILLLTYESGTCALPGGFIRDREDLNQAARRMLFERTGLDEIYLEQFYTFGDLARFDPNPLRGIMVSKGFTPPDDHWLLQRFVTVGYYALVDFTKTVPKTDGLADSCSWFDFTDMPALMLDHRVIVGKALETLRTNLDHKLIGSNLLEETFTMADLQRLYETILGKSLNRSSFQRSMLGSGMLERIDKKYGGGAHKAPYVYRFLTKE</sequence>
<dbReference type="CDD" id="cd18873">
    <property type="entry name" value="NUDIX_NadM_like"/>
    <property type="match status" value="1"/>
</dbReference>
<dbReference type="Gene3D" id="3.90.79.10">
    <property type="entry name" value="Nucleoside Triphosphate Pyrophosphohydrolase"/>
    <property type="match status" value="1"/>
</dbReference>
<dbReference type="SUPFAM" id="SSF46785">
    <property type="entry name" value="Winged helix' DNA-binding domain"/>
    <property type="match status" value="1"/>
</dbReference>
<dbReference type="InterPro" id="IPR036388">
    <property type="entry name" value="WH-like_DNA-bd_sf"/>
</dbReference>
<dbReference type="PANTHER" id="PTHR43736:SF4">
    <property type="entry name" value="SLR1690 PROTEIN"/>
    <property type="match status" value="1"/>
</dbReference>
<accession>A0A1G9RBN0</accession>
<keyword evidence="3" id="KW-1185">Reference proteome</keyword>
<dbReference type="EMBL" id="FNGS01000005">
    <property type="protein sequence ID" value="SDM20638.1"/>
    <property type="molecule type" value="Genomic_DNA"/>
</dbReference>
<organism evidence="2 3">
    <name type="scientific">Siphonobacter aquaeclarae</name>
    <dbReference type="NCBI Taxonomy" id="563176"/>
    <lineage>
        <taxon>Bacteria</taxon>
        <taxon>Pseudomonadati</taxon>
        <taxon>Bacteroidota</taxon>
        <taxon>Cytophagia</taxon>
        <taxon>Cytophagales</taxon>
        <taxon>Cytophagaceae</taxon>
        <taxon>Siphonobacter</taxon>
    </lineage>
</organism>
<dbReference type="STRING" id="563176.SAMN04488090_2827"/>
<protein>
    <submittedName>
        <fullName evidence="2">ADP-ribose pyrophosphatase YjhB, NUDIX family</fullName>
    </submittedName>
</protein>
<dbReference type="RefSeq" id="WP_093203338.1">
    <property type="nucleotide sequence ID" value="NZ_FNGS01000005.1"/>
</dbReference>
<dbReference type="InterPro" id="IPR036390">
    <property type="entry name" value="WH_DNA-bd_sf"/>
</dbReference>
<dbReference type="AlphaFoldDB" id="A0A1G9RBN0"/>
<dbReference type="InterPro" id="IPR015797">
    <property type="entry name" value="NUDIX_hydrolase-like_dom_sf"/>
</dbReference>
<gene>
    <name evidence="2" type="ORF">SAMN04488090_2827</name>
</gene>
<dbReference type="Proteomes" id="UP000198901">
    <property type="component" value="Unassembled WGS sequence"/>
</dbReference>
<dbReference type="InterPro" id="IPR000086">
    <property type="entry name" value="NUDIX_hydrolase_dom"/>
</dbReference>
<reference evidence="2 3" key="1">
    <citation type="submission" date="2016-10" db="EMBL/GenBank/DDBJ databases">
        <authorList>
            <person name="de Groot N.N."/>
        </authorList>
    </citation>
    <scope>NUCLEOTIDE SEQUENCE [LARGE SCALE GENOMIC DNA]</scope>
    <source>
        <strain evidence="2 3">DSM 21668</strain>
    </source>
</reference>
<dbReference type="PANTHER" id="PTHR43736">
    <property type="entry name" value="ADP-RIBOSE PYROPHOSPHATASE"/>
    <property type="match status" value="1"/>
</dbReference>
<dbReference type="InterPro" id="IPR054105">
    <property type="entry name" value="WHD_NrtR"/>
</dbReference>
<dbReference type="SUPFAM" id="SSF55811">
    <property type="entry name" value="Nudix"/>
    <property type="match status" value="1"/>
</dbReference>
<evidence type="ECO:0000259" key="1">
    <source>
        <dbReference type="PROSITE" id="PS51462"/>
    </source>
</evidence>
<dbReference type="Pfam" id="PF21906">
    <property type="entry name" value="WHD_NrtR"/>
    <property type="match status" value="1"/>
</dbReference>
<dbReference type="Pfam" id="PF00293">
    <property type="entry name" value="NUDIX"/>
    <property type="match status" value="1"/>
</dbReference>
<evidence type="ECO:0000313" key="2">
    <source>
        <dbReference type="EMBL" id="SDM20638.1"/>
    </source>
</evidence>
<proteinExistence type="predicted"/>
<evidence type="ECO:0000313" key="3">
    <source>
        <dbReference type="Proteomes" id="UP000198901"/>
    </source>
</evidence>
<name>A0A1G9RBN0_9BACT</name>
<dbReference type="Gene3D" id="1.10.10.10">
    <property type="entry name" value="Winged helix-like DNA-binding domain superfamily/Winged helix DNA-binding domain"/>
    <property type="match status" value="1"/>
</dbReference>